<evidence type="ECO:0000313" key="5">
    <source>
        <dbReference type="Proteomes" id="UP000516645"/>
    </source>
</evidence>
<dbReference type="RefSeq" id="YP_010110092.1">
    <property type="nucleotide sequence ID" value="NC_055867.1"/>
</dbReference>
<feature type="domain" description="Recombinase" evidence="3">
    <location>
        <begin position="1"/>
        <end position="106"/>
    </location>
</feature>
<dbReference type="EMBL" id="MT771343">
    <property type="protein sequence ID" value="QOC56050.1"/>
    <property type="molecule type" value="Genomic_DNA"/>
</dbReference>
<dbReference type="InterPro" id="IPR050639">
    <property type="entry name" value="SSR_resolvase"/>
</dbReference>
<sequence length="298" mass="32914">MSLRAYGWDNDGNTIESEADEIRAWAQHILDGGAIRPLVVELNDRGIPTVTGKTWAAPTITRALTSPRMIGKRERDGELVDADIEPILDTETWERVRAILTDPERKKFAGRKNPTTLLSGILRCAKCGRKLHATGPSYACSARYGGCGEIAISQRLADAEATERVLMRVTSPEWRKAITDARRQSAEAFERQIADAEQRITHMAEVFGEGGEQAAFDAGVAAAREVADTARGHIALLEATAALPETITDRAIVEWWAAAPVSTRREMIRVVVDHVEVRAKRDSEPRTGVSDRMTFRWA</sequence>
<dbReference type="PROSITE" id="PS51737">
    <property type="entry name" value="RECOMBINASE_DNA_BIND"/>
    <property type="match status" value="1"/>
</dbReference>
<gene>
    <name evidence="4" type="primary">52</name>
    <name evidence="4" type="ORF">SEA_CLOWN_52</name>
</gene>
<dbReference type="Pfam" id="PF07508">
    <property type="entry name" value="Recombinase"/>
    <property type="match status" value="1"/>
</dbReference>
<dbReference type="InterPro" id="IPR011109">
    <property type="entry name" value="DNA_bind_recombinase_dom"/>
</dbReference>
<dbReference type="KEGG" id="vg:65128382"/>
<reference evidence="4 5" key="1">
    <citation type="submission" date="2020-07" db="EMBL/GenBank/DDBJ databases">
        <authorList>
            <person name="Bortz R.L."/>
            <person name="Bai C."/>
            <person name="Brody A."/>
            <person name="Douse D."/>
            <person name="Feder N.M."/>
            <person name="Fischer E."/>
            <person name="Kim I."/>
            <person name="Kornbau S."/>
            <person name="Malek C.E."/>
            <person name="Menendez J.A."/>
            <person name="Moore R.J."/>
            <person name="Pinkovsky V.I."/>
            <person name="Raghavan D."/>
            <person name="Reznik A.S."/>
            <person name="Sciarra A.R."/>
            <person name="Starinsky S.F."/>
            <person name="Vaughan O."/>
            <person name="Walker S.E."/>
            <person name="Wiemann J."/>
            <person name="Butela K.A."/>
            <person name="Garlena R.A."/>
            <person name="Russell D.A."/>
            <person name="Pope W.H."/>
            <person name="Jacobs-Sera D."/>
            <person name="Hatfull G.F."/>
        </authorList>
    </citation>
    <scope>NUCLEOTIDE SEQUENCE [LARGE SCALE GENOMIC DNA]</scope>
</reference>
<dbReference type="PANTHER" id="PTHR30461:SF2">
    <property type="entry name" value="SERINE RECOMBINASE PINE-RELATED"/>
    <property type="match status" value="1"/>
</dbReference>
<dbReference type="GeneID" id="65128382"/>
<evidence type="ECO:0000256" key="1">
    <source>
        <dbReference type="ARBA" id="ARBA00023125"/>
    </source>
</evidence>
<protein>
    <submittedName>
        <fullName evidence="4">Serine integrase</fullName>
    </submittedName>
</protein>
<evidence type="ECO:0000256" key="2">
    <source>
        <dbReference type="ARBA" id="ARBA00023172"/>
    </source>
</evidence>
<evidence type="ECO:0000313" key="4">
    <source>
        <dbReference type="EMBL" id="QOC56050.1"/>
    </source>
</evidence>
<keyword evidence="5" id="KW-1185">Reference proteome</keyword>
<dbReference type="InterPro" id="IPR038109">
    <property type="entry name" value="DNA_bind_recomb_sf"/>
</dbReference>
<accession>A0A7L7SIV2</accession>
<dbReference type="GO" id="GO:0003677">
    <property type="term" value="F:DNA binding"/>
    <property type="evidence" value="ECO:0007669"/>
    <property type="project" value="UniProtKB-KW"/>
</dbReference>
<keyword evidence="2" id="KW-0233">DNA recombination</keyword>
<name>A0A7L7SIV2_9CAUD</name>
<evidence type="ECO:0000259" key="3">
    <source>
        <dbReference type="PROSITE" id="PS51737"/>
    </source>
</evidence>
<proteinExistence type="predicted"/>
<dbReference type="Gene3D" id="3.90.1750.20">
    <property type="entry name" value="Putative Large Serine Recombinase, Chain B, Domain 2"/>
    <property type="match status" value="1"/>
</dbReference>
<dbReference type="Proteomes" id="UP000516645">
    <property type="component" value="Segment"/>
</dbReference>
<dbReference type="PANTHER" id="PTHR30461">
    <property type="entry name" value="DNA-INVERTASE FROM LAMBDOID PROPHAGE"/>
    <property type="match status" value="1"/>
</dbReference>
<organism evidence="4 5">
    <name type="scientific">Gordonia phage Clown</name>
    <dbReference type="NCBI Taxonomy" id="2759393"/>
    <lineage>
        <taxon>Viruses</taxon>
        <taxon>Duplodnaviria</taxon>
        <taxon>Heunggongvirae</taxon>
        <taxon>Uroviricota</taxon>
        <taxon>Caudoviricetes</taxon>
        <taxon>Stackebrandtviridae</taxon>
        <taxon>Frickvirinae</taxon>
        <taxon>Clownvirus</taxon>
        <taxon>Clownvirus clown</taxon>
    </lineage>
</organism>
<keyword evidence="1" id="KW-0238">DNA-binding</keyword>
<dbReference type="GO" id="GO:0000150">
    <property type="term" value="F:DNA strand exchange activity"/>
    <property type="evidence" value="ECO:0007669"/>
    <property type="project" value="InterPro"/>
</dbReference>